<gene>
    <name evidence="1" type="ORF">LCGC14_2047530</name>
</gene>
<comment type="caution">
    <text evidence="1">The sequence shown here is derived from an EMBL/GenBank/DDBJ whole genome shotgun (WGS) entry which is preliminary data.</text>
</comment>
<evidence type="ECO:0008006" key="2">
    <source>
        <dbReference type="Google" id="ProtNLM"/>
    </source>
</evidence>
<protein>
    <recommendedName>
        <fullName evidence="2">Homeodomain phBC6A51-type domain-containing protein</fullName>
    </recommendedName>
</protein>
<proteinExistence type="predicted"/>
<name>A0A0F9HLY7_9ZZZZ</name>
<dbReference type="AlphaFoldDB" id="A0A0F9HLY7"/>
<dbReference type="EMBL" id="LAZR01024134">
    <property type="protein sequence ID" value="KKL76177.1"/>
    <property type="molecule type" value="Genomic_DNA"/>
</dbReference>
<accession>A0A0F9HLY7</accession>
<evidence type="ECO:0000313" key="1">
    <source>
        <dbReference type="EMBL" id="KKL76177.1"/>
    </source>
</evidence>
<feature type="non-terminal residue" evidence="1">
    <location>
        <position position="81"/>
    </location>
</feature>
<organism evidence="1">
    <name type="scientific">marine sediment metagenome</name>
    <dbReference type="NCBI Taxonomy" id="412755"/>
    <lineage>
        <taxon>unclassified sequences</taxon>
        <taxon>metagenomes</taxon>
        <taxon>ecological metagenomes</taxon>
    </lineage>
</organism>
<reference evidence="1" key="1">
    <citation type="journal article" date="2015" name="Nature">
        <title>Complex archaea that bridge the gap between prokaryotes and eukaryotes.</title>
        <authorList>
            <person name="Spang A."/>
            <person name="Saw J.H."/>
            <person name="Jorgensen S.L."/>
            <person name="Zaremba-Niedzwiedzka K."/>
            <person name="Martijn J."/>
            <person name="Lind A.E."/>
            <person name="van Eijk R."/>
            <person name="Schleper C."/>
            <person name="Guy L."/>
            <person name="Ettema T.J."/>
        </authorList>
    </citation>
    <scope>NUCLEOTIDE SEQUENCE</scope>
</reference>
<sequence length="81" mass="9119">MGRSTLLTPEVQKSIVAYIRSGAFDWIAAQAAGISPRTFRSWMKKGEEEKDGSYREFHEAVAEVRAEARVFLPYMVAVPLL</sequence>